<dbReference type="EMBL" id="CM018218">
    <property type="protein sequence ID" value="KAB2034432.1"/>
    <property type="molecule type" value="Genomic_DNA"/>
</dbReference>
<dbReference type="EMBL" id="CM018206">
    <property type="protein sequence ID" value="KAB2084772.1"/>
    <property type="molecule type" value="Genomic_DNA"/>
</dbReference>
<evidence type="ECO:0000313" key="3">
    <source>
        <dbReference type="Proteomes" id="UP000327439"/>
    </source>
</evidence>
<name>A0A5J5RSW3_GOSBA</name>
<dbReference type="Proteomes" id="UP000327439">
    <property type="component" value="Chromosome D04"/>
</dbReference>
<reference evidence="1" key="1">
    <citation type="submission" date="2019-06" db="EMBL/GenBank/DDBJ databases">
        <title>WGS assembly of Gossypium barbadense.</title>
        <authorList>
            <person name="Chen Z.J."/>
            <person name="Sreedasyam A."/>
            <person name="Ando A."/>
            <person name="Song Q."/>
            <person name="De L."/>
            <person name="Hulse-Kemp A."/>
            <person name="Ding M."/>
            <person name="Ye W."/>
            <person name="Kirkbride R."/>
            <person name="Jenkins J."/>
            <person name="Plott C."/>
            <person name="Lovell J."/>
            <person name="Lin Y.-M."/>
            <person name="Vaughn R."/>
            <person name="Liu B."/>
            <person name="Li W."/>
            <person name="Simpson S."/>
            <person name="Scheffler B."/>
            <person name="Saski C."/>
            <person name="Grover C."/>
            <person name="Hu G."/>
            <person name="Conover J."/>
            <person name="Carlson J."/>
            <person name="Shu S."/>
            <person name="Boston L."/>
            <person name="Williams M."/>
            <person name="Peterson D."/>
            <person name="Mcgee K."/>
            <person name="Jones D."/>
            <person name="Wendel J."/>
            <person name="Stelly D."/>
            <person name="Grimwood J."/>
            <person name="Schmutz J."/>
        </authorList>
    </citation>
    <scope>NUCLEOTIDE SEQUENCE [LARGE SCALE GENOMIC DNA]</scope>
    <source>
        <strain evidence="1">1400233.01</strain>
    </source>
</reference>
<evidence type="ECO:0000313" key="2">
    <source>
        <dbReference type="EMBL" id="KAB2084772.1"/>
    </source>
</evidence>
<reference evidence="3" key="2">
    <citation type="journal article" date="2020" name="Nat. Genet.">
        <title>Genomic diversifications of five Gossypium allopolyploid species and their impact on cotton improvement.</title>
        <authorList>
            <person name="Chen Z.J."/>
            <person name="Sreedasyam A."/>
            <person name="Ando A."/>
            <person name="Song Q."/>
            <person name="De Santiago L.M."/>
            <person name="Hulse-Kemp A.M."/>
            <person name="Ding M."/>
            <person name="Ye W."/>
            <person name="Kirkbride R.C."/>
            <person name="Jenkins J."/>
            <person name="Plott C."/>
            <person name="Lovell J."/>
            <person name="Lin Y.M."/>
            <person name="Vaughn R."/>
            <person name="Liu B."/>
            <person name="Simpson S."/>
            <person name="Scheffler B.E."/>
            <person name="Wen L."/>
            <person name="Saski C.A."/>
            <person name="Grover C.E."/>
            <person name="Hu G."/>
            <person name="Conover J.L."/>
            <person name="Carlson J.W."/>
            <person name="Shu S."/>
            <person name="Boston L.B."/>
            <person name="Williams M."/>
            <person name="Peterson D.G."/>
            <person name="McGee K."/>
            <person name="Jones D.C."/>
            <person name="Wendel J.F."/>
            <person name="Stelly D.M."/>
            <person name="Grimwood J."/>
            <person name="Schmutz J."/>
        </authorList>
    </citation>
    <scope>NUCLEOTIDE SEQUENCE [LARGE SCALE GENOMIC DNA]</scope>
    <source>
        <strain evidence="3">cv. 3-79</strain>
    </source>
</reference>
<organism evidence="1">
    <name type="scientific">Gossypium barbadense</name>
    <name type="common">Sea Island cotton</name>
    <name type="synonym">Hibiscus barbadensis</name>
    <dbReference type="NCBI Taxonomy" id="3634"/>
    <lineage>
        <taxon>Eukaryota</taxon>
        <taxon>Viridiplantae</taxon>
        <taxon>Streptophyta</taxon>
        <taxon>Embryophyta</taxon>
        <taxon>Tracheophyta</taxon>
        <taxon>Spermatophyta</taxon>
        <taxon>Magnoliopsida</taxon>
        <taxon>eudicotyledons</taxon>
        <taxon>Gunneridae</taxon>
        <taxon>Pentapetalae</taxon>
        <taxon>rosids</taxon>
        <taxon>malvids</taxon>
        <taxon>Malvales</taxon>
        <taxon>Malvaceae</taxon>
        <taxon>Malvoideae</taxon>
        <taxon>Gossypium</taxon>
    </lineage>
</organism>
<evidence type="ECO:0000313" key="1">
    <source>
        <dbReference type="EMBL" id="KAB2034432.1"/>
    </source>
</evidence>
<proteinExistence type="predicted"/>
<dbReference type="AlphaFoldDB" id="A0A5J5RSW3"/>
<keyword evidence="3" id="KW-1185">Reference proteome</keyword>
<accession>A0A5J5RSW3</accession>
<sequence length="52" mass="5938">METKTLQLIHGLLIQSHQQLRFQVNRITPMLKKLQLTSHSVKLALDMVASVV</sequence>
<gene>
    <name evidence="2" type="ORF">ES319_A05G356500v1</name>
    <name evidence="1" type="ORF">ES319_D04G085500v1</name>
</gene>
<protein>
    <submittedName>
        <fullName evidence="1">Uncharacterized protein</fullName>
    </submittedName>
</protein>
<dbReference type="Proteomes" id="UP000327439">
    <property type="component" value="Chromosome A05"/>
</dbReference>